<evidence type="ECO:0000313" key="2">
    <source>
        <dbReference type="EMBL" id="OON74380.1"/>
    </source>
</evidence>
<dbReference type="AlphaFoldDB" id="A0A1V4A421"/>
<accession>A0A1V4A421</accession>
<protein>
    <recommendedName>
        <fullName evidence="4">Lipoprotein</fullName>
    </recommendedName>
</protein>
<keyword evidence="3" id="KW-1185">Reference proteome</keyword>
<proteinExistence type="predicted"/>
<reference evidence="2 3" key="1">
    <citation type="submission" date="2017-02" db="EMBL/GenBank/DDBJ databases">
        <title>Draft Genome Sequence of Streptomyces tsukubaensis F601, a Producer of the immunosuppressant tacrolimus FK506.</title>
        <authorList>
            <person name="Zong G."/>
            <person name="Zhong C."/>
            <person name="Fu J."/>
            <person name="Qin R."/>
            <person name="Cao G."/>
        </authorList>
    </citation>
    <scope>NUCLEOTIDE SEQUENCE [LARGE SCALE GENOMIC DNA]</scope>
    <source>
        <strain evidence="2 3">F601</strain>
    </source>
</reference>
<organism evidence="2 3">
    <name type="scientific">Streptomyces tsukubensis</name>
    <dbReference type="NCBI Taxonomy" id="83656"/>
    <lineage>
        <taxon>Bacteria</taxon>
        <taxon>Bacillati</taxon>
        <taxon>Actinomycetota</taxon>
        <taxon>Actinomycetes</taxon>
        <taxon>Kitasatosporales</taxon>
        <taxon>Streptomycetaceae</taxon>
        <taxon>Streptomyces</taxon>
    </lineage>
</organism>
<name>A0A1V4A421_9ACTN</name>
<comment type="caution">
    <text evidence="2">The sequence shown here is derived from an EMBL/GenBank/DDBJ whole genome shotgun (WGS) entry which is preliminary data.</text>
</comment>
<evidence type="ECO:0008006" key="4">
    <source>
        <dbReference type="Google" id="ProtNLM"/>
    </source>
</evidence>
<gene>
    <name evidence="2" type="ORF">B1H18_25105</name>
</gene>
<evidence type="ECO:0000313" key="3">
    <source>
        <dbReference type="Proteomes" id="UP000190539"/>
    </source>
</evidence>
<dbReference type="EMBL" id="MVFC01000027">
    <property type="protein sequence ID" value="OON74380.1"/>
    <property type="molecule type" value="Genomic_DNA"/>
</dbReference>
<dbReference type="Proteomes" id="UP000190539">
    <property type="component" value="Unassembled WGS sequence"/>
</dbReference>
<feature type="region of interest" description="Disordered" evidence="1">
    <location>
        <begin position="74"/>
        <end position="121"/>
    </location>
</feature>
<dbReference type="STRING" id="83656.B1H18_25105"/>
<dbReference type="PROSITE" id="PS51257">
    <property type="entry name" value="PROKAR_LIPOPROTEIN"/>
    <property type="match status" value="1"/>
</dbReference>
<evidence type="ECO:0000256" key="1">
    <source>
        <dbReference type="SAM" id="MobiDB-lite"/>
    </source>
</evidence>
<feature type="region of interest" description="Disordered" evidence="1">
    <location>
        <begin position="17"/>
        <end position="39"/>
    </location>
</feature>
<sequence length="121" mass="12015">MSRAAAVPATLALAATACGETSDESAEKGDSDSSATSGYHGKGVGLAYDIGGKGDQSFNDAAFHEVARRGGEGAVAGWGRRHGGVGTAARRGGGRGGVKRPRRATRATGCARPVTVSGTAR</sequence>